<dbReference type="RefSeq" id="WP_125030936.1">
    <property type="nucleotide sequence ID" value="NZ_JAPXVP010000009.1"/>
</dbReference>
<accession>A0A425Y003</accession>
<comment type="caution">
    <text evidence="1">The sequence shown here is derived from an EMBL/GenBank/DDBJ whole genome shotgun (WGS) entry which is preliminary data.</text>
</comment>
<protein>
    <recommendedName>
        <fullName evidence="3">LUD domain-containing protein</fullName>
    </recommendedName>
</protein>
<evidence type="ECO:0000313" key="1">
    <source>
        <dbReference type="EMBL" id="RRG20937.1"/>
    </source>
</evidence>
<dbReference type="AlphaFoldDB" id="A0A425Y003"/>
<sequence>MELRTDTQVNKTIGVNQDENLLDLFLLNSKNLGHDSLKVDSNLFAEAAKQENVQFEFIRLKSFDLNKASFDISNSKNAILEADFGIADSGKLVINTEDSDVLVTMLLAESLHIILPSSKILSSISQYDQMSDKPAVDMFRGISSNTAHSYNNELCFSSTNHQTVVYVIEDL</sequence>
<dbReference type="Proteomes" id="UP000285794">
    <property type="component" value="Unassembled WGS sequence"/>
</dbReference>
<evidence type="ECO:0008006" key="3">
    <source>
        <dbReference type="Google" id="ProtNLM"/>
    </source>
</evidence>
<gene>
    <name evidence="1" type="ORF">DWB61_10960</name>
</gene>
<evidence type="ECO:0000313" key="2">
    <source>
        <dbReference type="Proteomes" id="UP000285794"/>
    </source>
</evidence>
<proteinExistence type="predicted"/>
<dbReference type="OrthoDB" id="9794157at2"/>
<name>A0A425Y003_9BACT</name>
<organism evidence="1 2">
    <name type="scientific">Ancylomarina euxinus</name>
    <dbReference type="NCBI Taxonomy" id="2283627"/>
    <lineage>
        <taxon>Bacteria</taxon>
        <taxon>Pseudomonadati</taxon>
        <taxon>Bacteroidota</taxon>
        <taxon>Bacteroidia</taxon>
        <taxon>Marinilabiliales</taxon>
        <taxon>Marinifilaceae</taxon>
        <taxon>Ancylomarina</taxon>
    </lineage>
</organism>
<reference evidence="1 2" key="1">
    <citation type="submission" date="2018-07" db="EMBL/GenBank/DDBJ databases">
        <title>Draft genome sequence of Ancylomarina sp. M1P.</title>
        <authorList>
            <person name="Yadav S."/>
            <person name="Villanueva L."/>
            <person name="Damste J.S.S."/>
        </authorList>
    </citation>
    <scope>NUCLEOTIDE SEQUENCE [LARGE SCALE GENOMIC DNA]</scope>
    <source>
        <strain evidence="1 2">M1P</strain>
    </source>
</reference>
<dbReference type="EMBL" id="QQWG01000010">
    <property type="protein sequence ID" value="RRG20937.1"/>
    <property type="molecule type" value="Genomic_DNA"/>
</dbReference>
<keyword evidence="2" id="KW-1185">Reference proteome</keyword>